<sequence length="304" mass="33857">MCNFIGNTKIHQYFSKIDGNSQLGHAYGFAGLNQVGKLTLAKIAAAKLLGVTIEKLASSPDFYFVERAVDEKTGKLKQDISVEQARDVKDILLRRPWLGGYQVVIIDEIEHLNKASANSLLKFLEEPASKSIIFIITEDESKLLPTVRSRCQWWRFNPVAEAEIATGLRERGIDASVASEVAVLASGRPGRALDLAQSPEKLALIKAEVVRYENLRIAPVHERFKTIESLAGEKKGATRGKDELDEILQIWTTIERKKMLLAIGASQNQSVKVIDGLTKLREYLGKNIHPRLALEEFSLNLPIN</sequence>
<evidence type="ECO:0000259" key="1">
    <source>
        <dbReference type="SMART" id="SM00382"/>
    </source>
</evidence>
<evidence type="ECO:0000313" key="3">
    <source>
        <dbReference type="Proteomes" id="UP000177907"/>
    </source>
</evidence>
<dbReference type="PANTHER" id="PTHR11669:SF8">
    <property type="entry name" value="DNA POLYMERASE III SUBUNIT DELTA"/>
    <property type="match status" value="1"/>
</dbReference>
<dbReference type="InterPro" id="IPR003593">
    <property type="entry name" value="AAA+_ATPase"/>
</dbReference>
<dbReference type="Proteomes" id="UP000177907">
    <property type="component" value="Unassembled WGS sequence"/>
</dbReference>
<dbReference type="SMART" id="SM00382">
    <property type="entry name" value="AAA"/>
    <property type="match status" value="1"/>
</dbReference>
<dbReference type="GO" id="GO:0006261">
    <property type="term" value="P:DNA-templated DNA replication"/>
    <property type="evidence" value="ECO:0007669"/>
    <property type="project" value="TreeGrafter"/>
</dbReference>
<gene>
    <name evidence="2" type="ORF">A3J93_03795</name>
</gene>
<reference evidence="2 3" key="1">
    <citation type="journal article" date="2016" name="Nat. Commun.">
        <title>Thousands of microbial genomes shed light on interconnected biogeochemical processes in an aquifer system.</title>
        <authorList>
            <person name="Anantharaman K."/>
            <person name="Brown C.T."/>
            <person name="Hug L.A."/>
            <person name="Sharon I."/>
            <person name="Castelle C.J."/>
            <person name="Probst A.J."/>
            <person name="Thomas B.C."/>
            <person name="Singh A."/>
            <person name="Wilkins M.J."/>
            <person name="Karaoz U."/>
            <person name="Brodie E.L."/>
            <person name="Williams K.H."/>
            <person name="Hubbard S.S."/>
            <person name="Banfield J.F."/>
        </authorList>
    </citation>
    <scope>NUCLEOTIDE SEQUENCE [LARGE SCALE GENOMIC DNA]</scope>
</reference>
<dbReference type="InterPro" id="IPR050238">
    <property type="entry name" value="DNA_Rep/Repair_Clamp_Loader"/>
</dbReference>
<dbReference type="Pfam" id="PF13177">
    <property type="entry name" value="DNA_pol3_delta2"/>
    <property type="match status" value="1"/>
</dbReference>
<dbReference type="STRING" id="1798704.A3J93_03795"/>
<dbReference type="SUPFAM" id="SSF52540">
    <property type="entry name" value="P-loop containing nucleoside triphosphate hydrolases"/>
    <property type="match status" value="1"/>
</dbReference>
<evidence type="ECO:0000313" key="2">
    <source>
        <dbReference type="EMBL" id="OGH87619.1"/>
    </source>
</evidence>
<organism evidence="2 3">
    <name type="scientific">Candidatus Magasanikbacteria bacterium RIFOXYC2_FULL_42_28</name>
    <dbReference type="NCBI Taxonomy" id="1798704"/>
    <lineage>
        <taxon>Bacteria</taxon>
        <taxon>Candidatus Magasanikiibacteriota</taxon>
    </lineage>
</organism>
<feature type="domain" description="AAA+ ATPase" evidence="1">
    <location>
        <begin position="23"/>
        <end position="159"/>
    </location>
</feature>
<dbReference type="InterPro" id="IPR027417">
    <property type="entry name" value="P-loop_NTPase"/>
</dbReference>
<protein>
    <recommendedName>
        <fullName evidence="1">AAA+ ATPase domain-containing protein</fullName>
    </recommendedName>
</protein>
<dbReference type="PANTHER" id="PTHR11669">
    <property type="entry name" value="REPLICATION FACTOR C / DNA POLYMERASE III GAMMA-TAU SUBUNIT"/>
    <property type="match status" value="1"/>
</dbReference>
<comment type="caution">
    <text evidence="2">The sequence shown here is derived from an EMBL/GenBank/DDBJ whole genome shotgun (WGS) entry which is preliminary data.</text>
</comment>
<dbReference type="Gene3D" id="3.40.50.300">
    <property type="entry name" value="P-loop containing nucleotide triphosphate hydrolases"/>
    <property type="match status" value="1"/>
</dbReference>
<dbReference type="EMBL" id="MFQZ01000010">
    <property type="protein sequence ID" value="OGH87619.1"/>
    <property type="molecule type" value="Genomic_DNA"/>
</dbReference>
<name>A0A1F6NUL3_9BACT</name>
<dbReference type="AlphaFoldDB" id="A0A1F6NUL3"/>
<proteinExistence type="predicted"/>
<accession>A0A1F6NUL3</accession>